<dbReference type="Proteomes" id="UP000027491">
    <property type="component" value="Segment"/>
</dbReference>
<dbReference type="EMBL" id="KJ567043">
    <property type="protein sequence ID" value="AID58968.1"/>
    <property type="molecule type" value="Genomic_DNA"/>
</dbReference>
<proteinExistence type="predicted"/>
<dbReference type="RefSeq" id="YP_009124891.1">
    <property type="nucleotide sequence ID" value="NC_026590.1"/>
</dbReference>
<accession>A0A068F3N9</accession>
<keyword evidence="2" id="KW-1185">Reference proteome</keyword>
<dbReference type="GeneID" id="23679658"/>
<gene>
    <name evidence="1" type="primary">152</name>
    <name evidence="1" type="ORF">PBI_GAIA_152</name>
</gene>
<dbReference type="KEGG" id="vg:23679658"/>
<reference evidence="1 2" key="1">
    <citation type="submission" date="2014-03" db="EMBL/GenBank/DDBJ databases">
        <authorList>
            <person name="Yoder B.A."/>
            <person name="Colicchio M.A."/>
            <person name="Schafer C.E."/>
            <person name="Abrahim M.R."/>
            <person name="Adkins N.L."/>
            <person name="Burke K.A."/>
            <person name="Churilla B.M."/>
            <person name="Cohen K.L."/>
            <person name="Fasoranti T.O."/>
            <person name="Genkil J.S."/>
            <person name="Kramer Z.J."/>
            <person name="Prout A.K."/>
            <person name="Schwarz A.G."/>
            <person name="Tish M."/>
            <person name="Vispute N."/>
            <person name="Wilkes K.E."/>
            <person name="Williams C.R."/>
            <person name="Xiao X."/>
            <person name="Yu V.J."/>
            <person name="Lapin J.S."/>
            <person name="Ott C.T."/>
            <person name="Walburn T.D."/>
            <person name="Bradley K.W."/>
            <person name="Clarke D.Q."/>
            <person name="Lewis M.F."/>
            <person name="Barker L.P."/>
            <person name="Bailey C."/>
            <person name="Asai D.J."/>
            <person name="Bowman C.A."/>
            <person name="Russell D.A."/>
            <person name="Pope W.H."/>
            <person name="Jacobs-Sera D."/>
            <person name="Hendrix R.W."/>
            <person name="Hatfull G.F."/>
        </authorList>
    </citation>
    <scope>NUCLEOTIDE SEQUENCE [LARGE SCALE GENOMIC DNA]</scope>
</reference>
<evidence type="ECO:0000313" key="2">
    <source>
        <dbReference type="Proteomes" id="UP000027491"/>
    </source>
</evidence>
<organism evidence="1 2">
    <name type="scientific">Mycobacterium phage Gaia</name>
    <dbReference type="NCBI Taxonomy" id="1486472"/>
    <lineage>
        <taxon>Viruses</taxon>
        <taxon>Duplodnaviria</taxon>
        <taxon>Heunggongvirae</taxon>
        <taxon>Uroviricota</taxon>
        <taxon>Caudoviricetes</taxon>
        <taxon>Gaiavirus</taxon>
        <taxon>Gaiavirus gaia</taxon>
    </lineage>
</organism>
<sequence>MINQKIANDTSTMGDSERQAYSIGISTAFHAVFHHLADGYSAQKLGELWDNTRAAQIKAGILMAELNT</sequence>
<protein>
    <submittedName>
        <fullName evidence="1">Uncharacterized protein</fullName>
    </submittedName>
</protein>
<evidence type="ECO:0000313" key="1">
    <source>
        <dbReference type="EMBL" id="AID58968.1"/>
    </source>
</evidence>
<name>A0A068F3N9_9CAUD</name>